<dbReference type="EMBL" id="CABPRU010000019">
    <property type="protein sequence ID" value="VVE52668.1"/>
    <property type="molecule type" value="Genomic_DNA"/>
</dbReference>
<reference evidence="1 2" key="1">
    <citation type="submission" date="2019-08" db="EMBL/GenBank/DDBJ databases">
        <authorList>
            <person name="Peeters C."/>
        </authorList>
    </citation>
    <scope>NUCLEOTIDE SEQUENCE [LARGE SCALE GENOMIC DNA]</scope>
    <source>
        <strain evidence="1 2">LMG 31013</strain>
    </source>
</reference>
<name>A0A5E4YW46_9BURK</name>
<protein>
    <submittedName>
        <fullName evidence="1">Uncharacterized protein</fullName>
    </submittedName>
</protein>
<accession>A0A5E4YW46</accession>
<evidence type="ECO:0000313" key="1">
    <source>
        <dbReference type="EMBL" id="VVE52668.1"/>
    </source>
</evidence>
<organism evidence="1 2">
    <name type="scientific">Pandoraea terrigena</name>
    <dbReference type="NCBI Taxonomy" id="2508292"/>
    <lineage>
        <taxon>Bacteria</taxon>
        <taxon>Pseudomonadati</taxon>
        <taxon>Pseudomonadota</taxon>
        <taxon>Betaproteobacteria</taxon>
        <taxon>Burkholderiales</taxon>
        <taxon>Burkholderiaceae</taxon>
        <taxon>Pandoraea</taxon>
    </lineage>
</organism>
<gene>
    <name evidence="1" type="ORF">PTE31013_04832</name>
</gene>
<proteinExistence type="predicted"/>
<dbReference type="AlphaFoldDB" id="A0A5E4YW46"/>
<sequence length="68" mass="7372">MLGTDEWKDRVIASSTTLCPSCESTEVTMGACAIGTKTVHQEYVCESCQHEFTALFVLAGCYVGHPNN</sequence>
<keyword evidence="2" id="KW-1185">Reference proteome</keyword>
<evidence type="ECO:0000313" key="2">
    <source>
        <dbReference type="Proteomes" id="UP000334380"/>
    </source>
</evidence>
<dbReference type="Proteomes" id="UP000334380">
    <property type="component" value="Unassembled WGS sequence"/>
</dbReference>